<dbReference type="Proteomes" id="UP000198598">
    <property type="component" value="Unassembled WGS sequence"/>
</dbReference>
<dbReference type="AlphaFoldDB" id="A0A1I1SSI5"/>
<gene>
    <name evidence="1" type="ORF">SAMN05216167_105164</name>
</gene>
<evidence type="ECO:0000313" key="2">
    <source>
        <dbReference type="Proteomes" id="UP000198598"/>
    </source>
</evidence>
<sequence length="56" mass="6478">MHNPVIKTGQYEGQLLSAVTDKTFLIQYRTKHQDTLKGLDLLAVNSRIRELHKTTR</sequence>
<name>A0A1I1SSI5_9BACT</name>
<dbReference type="EMBL" id="FOLQ01000005">
    <property type="protein sequence ID" value="SFD47718.1"/>
    <property type="molecule type" value="Genomic_DNA"/>
</dbReference>
<dbReference type="STRING" id="662367.SAMN05216167_105164"/>
<reference evidence="1 2" key="1">
    <citation type="submission" date="2016-10" db="EMBL/GenBank/DDBJ databases">
        <authorList>
            <person name="de Groot N.N."/>
        </authorList>
    </citation>
    <scope>NUCLEOTIDE SEQUENCE [LARGE SCALE GENOMIC DNA]</scope>
    <source>
        <strain evidence="1 2">DSM 26130</strain>
    </source>
</reference>
<proteinExistence type="predicted"/>
<accession>A0A1I1SSI5</accession>
<protein>
    <submittedName>
        <fullName evidence="1">Uncharacterized protein</fullName>
    </submittedName>
</protein>
<evidence type="ECO:0000313" key="1">
    <source>
        <dbReference type="EMBL" id="SFD47718.1"/>
    </source>
</evidence>
<organism evidence="1 2">
    <name type="scientific">Spirosoma endophyticum</name>
    <dbReference type="NCBI Taxonomy" id="662367"/>
    <lineage>
        <taxon>Bacteria</taxon>
        <taxon>Pseudomonadati</taxon>
        <taxon>Bacteroidota</taxon>
        <taxon>Cytophagia</taxon>
        <taxon>Cytophagales</taxon>
        <taxon>Cytophagaceae</taxon>
        <taxon>Spirosoma</taxon>
    </lineage>
</organism>
<keyword evidence="2" id="KW-1185">Reference proteome</keyword>